<dbReference type="AlphaFoldDB" id="A0A1W1CPC8"/>
<reference evidence="1" key="1">
    <citation type="submission" date="2016-10" db="EMBL/GenBank/DDBJ databases">
        <authorList>
            <person name="de Groot N.N."/>
        </authorList>
    </citation>
    <scope>NUCLEOTIDE SEQUENCE</scope>
</reference>
<dbReference type="EMBL" id="FPHI01000031">
    <property type="protein sequence ID" value="SFV67563.1"/>
    <property type="molecule type" value="Genomic_DNA"/>
</dbReference>
<protein>
    <submittedName>
        <fullName evidence="1">Uncharacterized protein</fullName>
    </submittedName>
</protein>
<evidence type="ECO:0000313" key="1">
    <source>
        <dbReference type="EMBL" id="SFV67563.1"/>
    </source>
</evidence>
<sequence>MLYRKNGEAKINDNALVALALMTAKSLPEQKDTVVALIVNMLVEGEV</sequence>
<accession>A0A1W1CPC8</accession>
<proteinExistence type="predicted"/>
<gene>
    <name evidence="1" type="ORF">MNB_SV-3-1000</name>
</gene>
<organism evidence="1">
    <name type="scientific">hydrothermal vent metagenome</name>
    <dbReference type="NCBI Taxonomy" id="652676"/>
    <lineage>
        <taxon>unclassified sequences</taxon>
        <taxon>metagenomes</taxon>
        <taxon>ecological metagenomes</taxon>
    </lineage>
</organism>
<name>A0A1W1CPC8_9ZZZZ</name>